<dbReference type="AlphaFoldDB" id="A0A1G6TW33"/>
<name>A0A1G6TW33_9PROT</name>
<dbReference type="EMBL" id="FNAK01000001">
    <property type="protein sequence ID" value="SDD33293.1"/>
    <property type="molecule type" value="Genomic_DNA"/>
</dbReference>
<evidence type="ECO:0000313" key="1">
    <source>
        <dbReference type="EMBL" id="SDD33293.1"/>
    </source>
</evidence>
<dbReference type="OrthoDB" id="7346361at2"/>
<accession>A0A1G6TW33</accession>
<protein>
    <recommendedName>
        <fullName evidence="3">PAS domain-containing protein</fullName>
    </recommendedName>
</protein>
<organism evidence="1 2">
    <name type="scientific">Kordiimonas lacus</name>
    <dbReference type="NCBI Taxonomy" id="637679"/>
    <lineage>
        <taxon>Bacteria</taxon>
        <taxon>Pseudomonadati</taxon>
        <taxon>Pseudomonadota</taxon>
        <taxon>Alphaproteobacteria</taxon>
        <taxon>Kordiimonadales</taxon>
        <taxon>Kordiimonadaceae</taxon>
        <taxon>Kordiimonas</taxon>
    </lineage>
</organism>
<sequence length="173" mass="19749">MQPRPRLKLSQAETEPRQFGTSHVFDLNEGLPALDRFNDIIALFDEKWDGKTLPQRLDYRFQDLRGWHSHFALTEMNSDLSDGSFRIMGSNFAQLFGGSITQGSRLRDARTERVGALISFFGRLLNTPAMGYFNGRLGYDGREHVNLEVLDIPATDRHGELRYILSFARGIRA</sequence>
<gene>
    <name evidence="1" type="ORF">SAMN04488071_0381</name>
</gene>
<dbReference type="RefSeq" id="WP_068308553.1">
    <property type="nucleotide sequence ID" value="NZ_FNAK01000001.1"/>
</dbReference>
<evidence type="ECO:0008006" key="3">
    <source>
        <dbReference type="Google" id="ProtNLM"/>
    </source>
</evidence>
<proteinExistence type="predicted"/>
<evidence type="ECO:0000313" key="2">
    <source>
        <dbReference type="Proteomes" id="UP000183685"/>
    </source>
</evidence>
<dbReference type="Proteomes" id="UP000183685">
    <property type="component" value="Unassembled WGS sequence"/>
</dbReference>
<reference evidence="1 2" key="1">
    <citation type="submission" date="2016-10" db="EMBL/GenBank/DDBJ databases">
        <authorList>
            <person name="de Groot N.N."/>
        </authorList>
    </citation>
    <scope>NUCLEOTIDE SEQUENCE [LARGE SCALE GENOMIC DNA]</scope>
    <source>
        <strain evidence="1 2">CGMCC 1.9109</strain>
    </source>
</reference>
<keyword evidence="2" id="KW-1185">Reference proteome</keyword>